<dbReference type="InterPro" id="IPR011262">
    <property type="entry name" value="DNA-dir_RNA_pol_insert"/>
</dbReference>
<dbReference type="STRING" id="1798409.A3I24_04260"/>
<dbReference type="Pfam" id="PF01193">
    <property type="entry name" value="RNA_pol_L"/>
    <property type="match status" value="1"/>
</dbReference>
<organism evidence="12 13">
    <name type="scientific">Candidatus Harrisonbacteria bacterium RIFCSPLOWO2_02_FULL_41_13b</name>
    <dbReference type="NCBI Taxonomy" id="1798409"/>
    <lineage>
        <taxon>Bacteria</taxon>
        <taxon>Candidatus Harrisoniibacteriota</taxon>
    </lineage>
</organism>
<keyword evidence="5" id="KW-0808">Transferase</keyword>
<dbReference type="Gene3D" id="3.30.1360.10">
    <property type="entry name" value="RNA polymerase, RBP11-like subunit"/>
    <property type="match status" value="1"/>
</dbReference>
<dbReference type="Proteomes" id="UP000177690">
    <property type="component" value="Unassembled WGS sequence"/>
</dbReference>
<comment type="similarity">
    <text evidence="1">Belongs to the RNA polymerase alpha chain family.</text>
</comment>
<evidence type="ECO:0000256" key="5">
    <source>
        <dbReference type="ARBA" id="ARBA00022679"/>
    </source>
</evidence>
<dbReference type="GO" id="GO:0003899">
    <property type="term" value="F:DNA-directed RNA polymerase activity"/>
    <property type="evidence" value="ECO:0007669"/>
    <property type="project" value="UniProtKB-EC"/>
</dbReference>
<dbReference type="SMART" id="SM00662">
    <property type="entry name" value="RPOLD"/>
    <property type="match status" value="1"/>
</dbReference>
<dbReference type="GO" id="GO:0006351">
    <property type="term" value="P:DNA-templated transcription"/>
    <property type="evidence" value="ECO:0007669"/>
    <property type="project" value="InterPro"/>
</dbReference>
<evidence type="ECO:0000256" key="8">
    <source>
        <dbReference type="ARBA" id="ARBA00032524"/>
    </source>
</evidence>
<dbReference type="GO" id="GO:0046983">
    <property type="term" value="F:protein dimerization activity"/>
    <property type="evidence" value="ECO:0007669"/>
    <property type="project" value="InterPro"/>
</dbReference>
<accession>A0A1G1ZR21</accession>
<evidence type="ECO:0000256" key="4">
    <source>
        <dbReference type="ARBA" id="ARBA00022478"/>
    </source>
</evidence>
<dbReference type="InterPro" id="IPR011263">
    <property type="entry name" value="DNA-dir_RNA_pol_RpoA/D/Rpb3"/>
</dbReference>
<evidence type="ECO:0000256" key="6">
    <source>
        <dbReference type="ARBA" id="ARBA00022695"/>
    </source>
</evidence>
<keyword evidence="7" id="KW-0804">Transcription</keyword>
<proteinExistence type="inferred from homology"/>
<dbReference type="GO" id="GO:0005737">
    <property type="term" value="C:cytoplasm"/>
    <property type="evidence" value="ECO:0007669"/>
    <property type="project" value="UniProtKB-ARBA"/>
</dbReference>
<dbReference type="Gene3D" id="2.170.120.12">
    <property type="entry name" value="DNA-directed RNA polymerase, insert domain"/>
    <property type="match status" value="1"/>
</dbReference>
<name>A0A1G1ZR21_9BACT</name>
<evidence type="ECO:0000313" key="13">
    <source>
        <dbReference type="Proteomes" id="UP000177690"/>
    </source>
</evidence>
<evidence type="ECO:0000256" key="2">
    <source>
        <dbReference type="ARBA" id="ARBA00012418"/>
    </source>
</evidence>
<dbReference type="GO" id="GO:0000428">
    <property type="term" value="C:DNA-directed RNA polymerase complex"/>
    <property type="evidence" value="ECO:0007669"/>
    <property type="project" value="UniProtKB-KW"/>
</dbReference>
<dbReference type="AlphaFoldDB" id="A0A1G1ZR21"/>
<reference evidence="12 13" key="1">
    <citation type="journal article" date="2016" name="Nat. Commun.">
        <title>Thousands of microbial genomes shed light on interconnected biogeochemical processes in an aquifer system.</title>
        <authorList>
            <person name="Anantharaman K."/>
            <person name="Brown C.T."/>
            <person name="Hug L.A."/>
            <person name="Sharon I."/>
            <person name="Castelle C.J."/>
            <person name="Probst A.J."/>
            <person name="Thomas B.C."/>
            <person name="Singh A."/>
            <person name="Wilkins M.J."/>
            <person name="Karaoz U."/>
            <person name="Brodie E.L."/>
            <person name="Williams K.H."/>
            <person name="Hubbard S.S."/>
            <person name="Banfield J.F."/>
        </authorList>
    </citation>
    <scope>NUCLEOTIDE SEQUENCE [LARGE SCALE GENOMIC DNA]</scope>
</reference>
<dbReference type="SUPFAM" id="SSF56553">
    <property type="entry name" value="Insert subdomain of RNA polymerase alpha subunit"/>
    <property type="match status" value="1"/>
</dbReference>
<evidence type="ECO:0000256" key="10">
    <source>
        <dbReference type="ARBA" id="ARBA00048552"/>
    </source>
</evidence>
<dbReference type="InterPro" id="IPR036643">
    <property type="entry name" value="RNApol_insert_sf"/>
</dbReference>
<evidence type="ECO:0000259" key="11">
    <source>
        <dbReference type="SMART" id="SM00662"/>
    </source>
</evidence>
<dbReference type="SUPFAM" id="SSF55257">
    <property type="entry name" value="RBP11-like subunits of RNA polymerase"/>
    <property type="match status" value="1"/>
</dbReference>
<evidence type="ECO:0000256" key="7">
    <source>
        <dbReference type="ARBA" id="ARBA00023163"/>
    </source>
</evidence>
<dbReference type="Pfam" id="PF01000">
    <property type="entry name" value="RNA_pol_A_bac"/>
    <property type="match status" value="1"/>
</dbReference>
<gene>
    <name evidence="12" type="ORF">A3I24_04260</name>
</gene>
<dbReference type="GO" id="GO:0003677">
    <property type="term" value="F:DNA binding"/>
    <property type="evidence" value="ECO:0007669"/>
    <property type="project" value="InterPro"/>
</dbReference>
<evidence type="ECO:0000313" key="12">
    <source>
        <dbReference type="EMBL" id="OGY66899.1"/>
    </source>
</evidence>
<evidence type="ECO:0000256" key="1">
    <source>
        <dbReference type="ARBA" id="ARBA00007123"/>
    </source>
</evidence>
<dbReference type="CDD" id="cd06928">
    <property type="entry name" value="RNAP_alpha_NTD"/>
    <property type="match status" value="1"/>
</dbReference>
<evidence type="ECO:0000256" key="3">
    <source>
        <dbReference type="ARBA" id="ARBA00015972"/>
    </source>
</evidence>
<keyword evidence="4 12" id="KW-0240">DNA-directed RNA polymerase</keyword>
<dbReference type="EMBL" id="MHJL01000033">
    <property type="protein sequence ID" value="OGY66899.1"/>
    <property type="molecule type" value="Genomic_DNA"/>
</dbReference>
<dbReference type="InterPro" id="IPR036603">
    <property type="entry name" value="RBP11-like"/>
</dbReference>
<dbReference type="FunFam" id="2.170.120.12:FF:000001">
    <property type="entry name" value="DNA-directed RNA polymerase subunit alpha"/>
    <property type="match status" value="1"/>
</dbReference>
<dbReference type="EC" id="2.7.7.6" evidence="2"/>
<comment type="caution">
    <text evidence="12">The sequence shown here is derived from an EMBL/GenBank/DDBJ whole genome shotgun (WGS) entry which is preliminary data.</text>
</comment>
<keyword evidence="6" id="KW-0548">Nucleotidyltransferase</keyword>
<evidence type="ECO:0000256" key="9">
    <source>
        <dbReference type="ARBA" id="ARBA00033070"/>
    </source>
</evidence>
<sequence length="242" mass="26633">MKKISETSTEGVFEVEGLYTGYGLTIGNALRRVLLSSLPGAAITKFKIKTVGHQFSTVPGVMEDVVEIGLNLKKIRFQIFSDEPQILTLKVKGARAVTASDIETNDQVELVTPDAHIATLAEKGAELEMELTVEKGLGYIPAEALKKDKLPIGEIALDALFSPVINVNFSVENMRVGDRTDFNRLRLHIKTDGTIAPSSALRKSSNILQDHFTKISQLEVMEVEVPNKDAKEKKTKAKKKKE</sequence>
<dbReference type="InterPro" id="IPR011773">
    <property type="entry name" value="DNA-dir_RpoA"/>
</dbReference>
<feature type="domain" description="DNA-directed RNA polymerase RpoA/D/Rpb3-type" evidence="11">
    <location>
        <begin position="10"/>
        <end position="218"/>
    </location>
</feature>
<protein>
    <recommendedName>
        <fullName evidence="3">DNA-directed RNA polymerase subunit alpha</fullName>
        <ecNumber evidence="2">2.7.7.6</ecNumber>
    </recommendedName>
    <alternativeName>
        <fullName evidence="9">RNA polymerase subunit alpha</fullName>
    </alternativeName>
    <alternativeName>
        <fullName evidence="8">Transcriptase subunit alpha</fullName>
    </alternativeName>
</protein>
<comment type="catalytic activity">
    <reaction evidence="10">
        <text>RNA(n) + a ribonucleoside 5'-triphosphate = RNA(n+1) + diphosphate</text>
        <dbReference type="Rhea" id="RHEA:21248"/>
        <dbReference type="Rhea" id="RHEA-COMP:14527"/>
        <dbReference type="Rhea" id="RHEA-COMP:17342"/>
        <dbReference type="ChEBI" id="CHEBI:33019"/>
        <dbReference type="ChEBI" id="CHEBI:61557"/>
        <dbReference type="ChEBI" id="CHEBI:140395"/>
        <dbReference type="EC" id="2.7.7.6"/>
    </reaction>
</comment>
<dbReference type="NCBIfam" id="TIGR02027">
    <property type="entry name" value="rpoA"/>
    <property type="match status" value="1"/>
</dbReference>